<feature type="compositionally biased region" description="Low complexity" evidence="7">
    <location>
        <begin position="123"/>
        <end position="142"/>
    </location>
</feature>
<comment type="caution">
    <text evidence="10">The sequence shown here is derived from an EMBL/GenBank/DDBJ whole genome shotgun (WGS) entry which is preliminary data.</text>
</comment>
<feature type="compositionally biased region" description="Low complexity" evidence="7">
    <location>
        <begin position="26"/>
        <end position="41"/>
    </location>
</feature>
<feature type="transmembrane region" description="Helical" evidence="8">
    <location>
        <begin position="233"/>
        <end position="254"/>
    </location>
</feature>
<feature type="compositionally biased region" description="Low complexity" evidence="7">
    <location>
        <begin position="92"/>
        <end position="107"/>
    </location>
</feature>
<dbReference type="Pfam" id="PF07690">
    <property type="entry name" value="MFS_1"/>
    <property type="match status" value="1"/>
</dbReference>
<feature type="transmembrane region" description="Helical" evidence="8">
    <location>
        <begin position="453"/>
        <end position="475"/>
    </location>
</feature>
<dbReference type="Gene3D" id="1.20.1250.20">
    <property type="entry name" value="MFS general substrate transporter like domains"/>
    <property type="match status" value="1"/>
</dbReference>
<dbReference type="AlphaFoldDB" id="A0A2V1HPB2"/>
<feature type="compositionally biased region" description="Basic residues" evidence="7">
    <location>
        <begin position="42"/>
        <end position="54"/>
    </location>
</feature>
<evidence type="ECO:0000256" key="3">
    <source>
        <dbReference type="ARBA" id="ARBA00022475"/>
    </source>
</evidence>
<feature type="domain" description="Major facilitator superfamily (MFS) profile" evidence="9">
    <location>
        <begin position="169"/>
        <end position="608"/>
    </location>
</feature>
<keyword evidence="4 8" id="KW-0812">Transmembrane</keyword>
<dbReference type="OrthoDB" id="7375466at2"/>
<evidence type="ECO:0000256" key="4">
    <source>
        <dbReference type="ARBA" id="ARBA00022692"/>
    </source>
</evidence>
<dbReference type="GO" id="GO:0022857">
    <property type="term" value="F:transmembrane transporter activity"/>
    <property type="evidence" value="ECO:0007669"/>
    <property type="project" value="InterPro"/>
</dbReference>
<evidence type="ECO:0000256" key="2">
    <source>
        <dbReference type="ARBA" id="ARBA00022448"/>
    </source>
</evidence>
<evidence type="ECO:0000256" key="1">
    <source>
        <dbReference type="ARBA" id="ARBA00004651"/>
    </source>
</evidence>
<dbReference type="NCBIfam" id="TIGR00711">
    <property type="entry name" value="efflux_EmrB"/>
    <property type="match status" value="1"/>
</dbReference>
<feature type="transmembrane region" description="Helical" evidence="8">
    <location>
        <begin position="380"/>
        <end position="403"/>
    </location>
</feature>
<keyword evidence="11" id="KW-1185">Reference proteome</keyword>
<accession>A0A2V1HPB2</accession>
<gene>
    <name evidence="10" type="ORF">DDQ50_12260</name>
</gene>
<feature type="compositionally biased region" description="Basic residues" evidence="7">
    <location>
        <begin position="145"/>
        <end position="160"/>
    </location>
</feature>
<feature type="region of interest" description="Disordered" evidence="7">
    <location>
        <begin position="1"/>
        <end position="160"/>
    </location>
</feature>
<dbReference type="PANTHER" id="PTHR42718">
    <property type="entry name" value="MAJOR FACILITATOR SUPERFAMILY MULTIDRUG TRANSPORTER MFSC"/>
    <property type="match status" value="1"/>
</dbReference>
<keyword evidence="3" id="KW-1003">Cell membrane</keyword>
<dbReference type="Proteomes" id="UP000244893">
    <property type="component" value="Unassembled WGS sequence"/>
</dbReference>
<protein>
    <submittedName>
        <fullName evidence="10">MFS transporter</fullName>
    </submittedName>
</protein>
<dbReference type="InterPro" id="IPR011701">
    <property type="entry name" value="MFS"/>
</dbReference>
<proteinExistence type="predicted"/>
<feature type="transmembrane region" description="Helical" evidence="8">
    <location>
        <begin position="512"/>
        <end position="539"/>
    </location>
</feature>
<dbReference type="Gene3D" id="1.20.1720.10">
    <property type="entry name" value="Multidrug resistance protein D"/>
    <property type="match status" value="1"/>
</dbReference>
<dbReference type="SUPFAM" id="SSF103473">
    <property type="entry name" value="MFS general substrate transporter"/>
    <property type="match status" value="1"/>
</dbReference>
<evidence type="ECO:0000259" key="9">
    <source>
        <dbReference type="PROSITE" id="PS50850"/>
    </source>
</evidence>
<keyword evidence="5 8" id="KW-1133">Transmembrane helix</keyword>
<dbReference type="GO" id="GO:0005886">
    <property type="term" value="C:plasma membrane"/>
    <property type="evidence" value="ECO:0007669"/>
    <property type="project" value="UniProtKB-SubCell"/>
</dbReference>
<dbReference type="PROSITE" id="PS50850">
    <property type="entry name" value="MFS"/>
    <property type="match status" value="1"/>
</dbReference>
<dbReference type="EMBL" id="QEOP01000002">
    <property type="protein sequence ID" value="PVZ94473.1"/>
    <property type="molecule type" value="Genomic_DNA"/>
</dbReference>
<evidence type="ECO:0000313" key="10">
    <source>
        <dbReference type="EMBL" id="PVZ94473.1"/>
    </source>
</evidence>
<dbReference type="InterPro" id="IPR020846">
    <property type="entry name" value="MFS_dom"/>
</dbReference>
<dbReference type="PANTHER" id="PTHR42718:SF42">
    <property type="entry name" value="EXPORT PROTEIN"/>
    <property type="match status" value="1"/>
</dbReference>
<evidence type="ECO:0000256" key="5">
    <source>
        <dbReference type="ARBA" id="ARBA00022989"/>
    </source>
</evidence>
<feature type="transmembrane region" description="Helical" evidence="8">
    <location>
        <begin position="585"/>
        <end position="604"/>
    </location>
</feature>
<feature type="compositionally biased region" description="Polar residues" evidence="7">
    <location>
        <begin position="108"/>
        <end position="119"/>
    </location>
</feature>
<feature type="transmembrane region" description="Helical" evidence="8">
    <location>
        <begin position="168"/>
        <end position="195"/>
    </location>
</feature>
<organism evidence="10 11">
    <name type="scientific">Amnibacterium flavum</name>
    <dbReference type="NCBI Taxonomy" id="2173173"/>
    <lineage>
        <taxon>Bacteria</taxon>
        <taxon>Bacillati</taxon>
        <taxon>Actinomycetota</taxon>
        <taxon>Actinomycetes</taxon>
        <taxon>Micrococcales</taxon>
        <taxon>Microbacteriaceae</taxon>
        <taxon>Amnibacterium</taxon>
    </lineage>
</organism>
<comment type="subcellular location">
    <subcellularLocation>
        <location evidence="1">Cell membrane</location>
        <topology evidence="1">Multi-pass membrane protein</topology>
    </subcellularLocation>
</comment>
<evidence type="ECO:0000256" key="8">
    <source>
        <dbReference type="SAM" id="Phobius"/>
    </source>
</evidence>
<evidence type="ECO:0000313" key="11">
    <source>
        <dbReference type="Proteomes" id="UP000244893"/>
    </source>
</evidence>
<feature type="transmembrane region" description="Helical" evidence="8">
    <location>
        <begin position="321"/>
        <end position="339"/>
    </location>
</feature>
<keyword evidence="6 8" id="KW-0472">Membrane</keyword>
<feature type="transmembrane region" description="Helical" evidence="8">
    <location>
        <begin position="260"/>
        <end position="281"/>
    </location>
</feature>
<name>A0A2V1HPB2_9MICO</name>
<feature type="transmembrane region" description="Helical" evidence="8">
    <location>
        <begin position="424"/>
        <end position="447"/>
    </location>
</feature>
<dbReference type="InterPro" id="IPR036259">
    <property type="entry name" value="MFS_trans_sf"/>
</dbReference>
<reference evidence="10 11" key="1">
    <citation type="submission" date="2018-05" db="EMBL/GenBank/DDBJ databases">
        <title>Amnibacterium sp. M8JJ-5, whole genome shotgun sequence.</title>
        <authorList>
            <person name="Tuo L."/>
        </authorList>
    </citation>
    <scope>NUCLEOTIDE SEQUENCE [LARGE SCALE GENOMIC DNA]</scope>
    <source>
        <strain evidence="10 11">M8JJ-5</strain>
    </source>
</reference>
<feature type="compositionally biased region" description="Low complexity" evidence="7">
    <location>
        <begin position="55"/>
        <end position="83"/>
    </location>
</feature>
<dbReference type="InterPro" id="IPR004638">
    <property type="entry name" value="EmrB-like"/>
</dbReference>
<feature type="transmembrane region" description="Helical" evidence="8">
    <location>
        <begin position="560"/>
        <end position="579"/>
    </location>
</feature>
<evidence type="ECO:0000256" key="6">
    <source>
        <dbReference type="ARBA" id="ARBA00023136"/>
    </source>
</evidence>
<feature type="transmembrane region" description="Helical" evidence="8">
    <location>
        <begin position="351"/>
        <end position="374"/>
    </location>
</feature>
<feature type="transmembrane region" description="Helical" evidence="8">
    <location>
        <begin position="293"/>
        <end position="315"/>
    </location>
</feature>
<feature type="transmembrane region" description="Helical" evidence="8">
    <location>
        <begin position="207"/>
        <end position="226"/>
    </location>
</feature>
<feature type="transmembrane region" description="Helical" evidence="8">
    <location>
        <begin position="487"/>
        <end position="506"/>
    </location>
</feature>
<evidence type="ECO:0000256" key="7">
    <source>
        <dbReference type="SAM" id="MobiDB-lite"/>
    </source>
</evidence>
<dbReference type="CDD" id="cd17321">
    <property type="entry name" value="MFS_MMR_MDR_like"/>
    <property type="match status" value="1"/>
</dbReference>
<sequence length="633" mass="65842">MCGSAGLPRTHRQHRSEGTPCRSGNRSSSRPSPRPSLSPAARRPRPSPRRRARSSHPSSSHSTRASTARPYRCRSAPSSTSAPRTRRRGRARWPTPRSPSSSPARTTGAQNSIRASSPSVRGPPRSLSPTARPTRRSSSPSRSPDRRRRRRVHALRHRRSSVNSRQRSILIVAILASFVPFLDGSIVNVALPAIVDELGGGVVTSQWVLDGYLLTLASLILLAGSISDSFGRVRVLAAGLVIFGIASVACAIAPSAGLLIAARVVQGIGGALLVPSSLAIITSNFDGALRSRAIGLWTGWTGVAFIAGPVFGGALVDLVGWRWIFGANVVPILVTILLLRRVSDPAGSHSGVRIDILGAVLGSVGLAGPVFALIESERLGWLSPAVLVPLVVGLASFVAYLLWERRAPHPMLPLSLFSVRNFAVGNLATAFIYAALSLAPLVVTLYLQQVVGAPAILAGLASLPGALIPLFLSGTFGSLAGRYGPRWFMAIGPAVAAVGVTSMFLVGSDFSFWWQLLPGLVVFGLGITITVAPLTSAVLSAVDSSRSGIASAVNNAVSRVAGLIAIAFLGSILAGPLDLDGFRRVLVVAATLLVLGAVTSAIGISNRAAKIDPAAESAADGARPSDGTAPSQA</sequence>
<keyword evidence="2" id="KW-0813">Transport</keyword>